<dbReference type="InterPro" id="IPR013249">
    <property type="entry name" value="RNA_pol_sigma70_r4_t2"/>
</dbReference>
<dbReference type="OrthoDB" id="157311at2"/>
<dbReference type="InterPro" id="IPR039425">
    <property type="entry name" value="RNA_pol_sigma-70-like"/>
</dbReference>
<dbReference type="PANTHER" id="PTHR43133:SF57">
    <property type="entry name" value="RNA POLYMERASE SIGMA-70 FACTOR"/>
    <property type="match status" value="1"/>
</dbReference>
<dbReference type="InterPro" id="IPR014284">
    <property type="entry name" value="RNA_pol_sigma-70_dom"/>
</dbReference>
<sequence>MASKCRRSWFHRPARLTGEKWGEGGVDIGRAPWLWVDRFVFWRGWLYNSLSHAAGPSSQGSQHPRAGWSLFLFVSCSCWPTDSPVKNPLHFAARSREREEATPQAIPSEAAVPQETDTAADGESAPDAQVGTQAEEALLVEQARQDPAAFGILYERYVDRIYAYIFHRVGNTQDAEDLTARTFYRALDRLDSYEDRGLPFSAWLFRIAHNLVANWHRDRKRRHFLSLDRLWFHGHSQESPEERVEEEERLAALSAAIERLPEERKNLLFYKFGSRLSNLEIGELMNKSESAIKSLYFRTLAALRKDLEARGWGMNADGHSSEAEDDQEQLS</sequence>
<dbReference type="Gene3D" id="1.10.10.10">
    <property type="entry name" value="Winged helix-like DNA-binding domain superfamily/Winged helix DNA-binding domain"/>
    <property type="match status" value="1"/>
</dbReference>
<dbReference type="InterPro" id="IPR036388">
    <property type="entry name" value="WH-like_DNA-bd_sf"/>
</dbReference>
<dbReference type="GO" id="GO:0006352">
    <property type="term" value="P:DNA-templated transcription initiation"/>
    <property type="evidence" value="ECO:0007669"/>
    <property type="project" value="InterPro"/>
</dbReference>
<evidence type="ECO:0000256" key="1">
    <source>
        <dbReference type="ARBA" id="ARBA00010641"/>
    </source>
</evidence>
<accession>A0A540VC86</accession>
<dbReference type="Pfam" id="PF08281">
    <property type="entry name" value="Sigma70_r4_2"/>
    <property type="match status" value="1"/>
</dbReference>
<evidence type="ECO:0000256" key="5">
    <source>
        <dbReference type="SAM" id="MobiDB-lite"/>
    </source>
</evidence>
<comment type="caution">
    <text evidence="8">The sequence shown here is derived from an EMBL/GenBank/DDBJ whole genome shotgun (WGS) entry which is preliminary data.</text>
</comment>
<dbReference type="InterPro" id="IPR013324">
    <property type="entry name" value="RNA_pol_sigma_r3/r4-like"/>
</dbReference>
<keyword evidence="4" id="KW-0804">Transcription</keyword>
<keyword evidence="9" id="KW-1185">Reference proteome</keyword>
<evidence type="ECO:0000259" key="6">
    <source>
        <dbReference type="Pfam" id="PF04542"/>
    </source>
</evidence>
<dbReference type="InterPro" id="IPR007627">
    <property type="entry name" value="RNA_pol_sigma70_r2"/>
</dbReference>
<dbReference type="Pfam" id="PF04542">
    <property type="entry name" value="Sigma70_r2"/>
    <property type="match status" value="1"/>
</dbReference>
<evidence type="ECO:0000256" key="4">
    <source>
        <dbReference type="ARBA" id="ARBA00023163"/>
    </source>
</evidence>
<comment type="similarity">
    <text evidence="1">Belongs to the sigma-70 factor family. ECF subfamily.</text>
</comment>
<keyword evidence="3" id="KW-0731">Sigma factor</keyword>
<gene>
    <name evidence="8" type="ORF">FKZ61_16680</name>
</gene>
<dbReference type="Gene3D" id="1.10.1740.10">
    <property type="match status" value="1"/>
</dbReference>
<organism evidence="8 9">
    <name type="scientific">Litorilinea aerophila</name>
    <dbReference type="NCBI Taxonomy" id="1204385"/>
    <lineage>
        <taxon>Bacteria</taxon>
        <taxon>Bacillati</taxon>
        <taxon>Chloroflexota</taxon>
        <taxon>Caldilineae</taxon>
        <taxon>Caldilineales</taxon>
        <taxon>Caldilineaceae</taxon>
        <taxon>Litorilinea</taxon>
    </lineage>
</organism>
<dbReference type="PANTHER" id="PTHR43133">
    <property type="entry name" value="RNA POLYMERASE ECF-TYPE SIGMA FACTO"/>
    <property type="match status" value="1"/>
</dbReference>
<evidence type="ECO:0000256" key="2">
    <source>
        <dbReference type="ARBA" id="ARBA00023015"/>
    </source>
</evidence>
<dbReference type="NCBIfam" id="TIGR02937">
    <property type="entry name" value="sigma70-ECF"/>
    <property type="match status" value="1"/>
</dbReference>
<evidence type="ECO:0000313" key="8">
    <source>
        <dbReference type="EMBL" id="TQE94371.1"/>
    </source>
</evidence>
<keyword evidence="2" id="KW-0805">Transcription regulation</keyword>
<dbReference type="GO" id="GO:0003677">
    <property type="term" value="F:DNA binding"/>
    <property type="evidence" value="ECO:0007669"/>
    <property type="project" value="InterPro"/>
</dbReference>
<dbReference type="FunCoup" id="A0A540VC86">
    <property type="interactions" value="7"/>
</dbReference>
<dbReference type="GO" id="GO:0016987">
    <property type="term" value="F:sigma factor activity"/>
    <property type="evidence" value="ECO:0007669"/>
    <property type="project" value="UniProtKB-KW"/>
</dbReference>
<protein>
    <submittedName>
        <fullName evidence="8">Sigma-70 family RNA polymerase sigma factor</fullName>
    </submittedName>
</protein>
<evidence type="ECO:0000313" key="9">
    <source>
        <dbReference type="Proteomes" id="UP000317371"/>
    </source>
</evidence>
<feature type="domain" description="RNA polymerase sigma factor 70 region 4 type 2" evidence="7">
    <location>
        <begin position="251"/>
        <end position="303"/>
    </location>
</feature>
<proteinExistence type="inferred from homology"/>
<dbReference type="SUPFAM" id="SSF88946">
    <property type="entry name" value="Sigma2 domain of RNA polymerase sigma factors"/>
    <property type="match status" value="1"/>
</dbReference>
<dbReference type="InterPro" id="IPR013325">
    <property type="entry name" value="RNA_pol_sigma_r2"/>
</dbReference>
<feature type="domain" description="RNA polymerase sigma-70 region 2" evidence="6">
    <location>
        <begin position="153"/>
        <end position="222"/>
    </location>
</feature>
<name>A0A540VC86_9CHLR</name>
<evidence type="ECO:0000259" key="7">
    <source>
        <dbReference type="Pfam" id="PF08281"/>
    </source>
</evidence>
<dbReference type="SUPFAM" id="SSF88659">
    <property type="entry name" value="Sigma3 and sigma4 domains of RNA polymerase sigma factors"/>
    <property type="match status" value="1"/>
</dbReference>
<dbReference type="Proteomes" id="UP000317371">
    <property type="component" value="Unassembled WGS sequence"/>
</dbReference>
<evidence type="ECO:0000256" key="3">
    <source>
        <dbReference type="ARBA" id="ARBA00023082"/>
    </source>
</evidence>
<dbReference type="InParanoid" id="A0A540VC86"/>
<reference evidence="8 9" key="1">
    <citation type="submission" date="2019-06" db="EMBL/GenBank/DDBJ databases">
        <title>Genome sequence of Litorilinea aerophila BAA-2444.</title>
        <authorList>
            <person name="Maclea K.S."/>
            <person name="Maurais E.G."/>
            <person name="Iannazzi L.C."/>
        </authorList>
    </citation>
    <scope>NUCLEOTIDE SEQUENCE [LARGE SCALE GENOMIC DNA]</scope>
    <source>
        <strain evidence="8 9">ATCC BAA-2444</strain>
    </source>
</reference>
<feature type="region of interest" description="Disordered" evidence="5">
    <location>
        <begin position="94"/>
        <end position="128"/>
    </location>
</feature>
<dbReference type="EMBL" id="VIGC01000024">
    <property type="protein sequence ID" value="TQE94371.1"/>
    <property type="molecule type" value="Genomic_DNA"/>
</dbReference>
<dbReference type="AlphaFoldDB" id="A0A540VC86"/>